<sequence length="266" mass="29591">MASSLINNSIQVYFDSVLEMEHEGMVAMFEALLLSGLSGFLGCSSAIYEAALVEFFHNASVMDEQQREKTTVDDVDKIIDQVIFETEQMETDMEEPSLTRSDNIVVEDTERSTAVNDEDDNLYGAENEIARKMTYFTAPKQFLKEPLRSGEDDDMSGLNKVLELPDKYKSDEESMSIEDILKQIPAGMMLPSVIAAEITRIKFGLGIEIPEVNEGDWYKASIPRIATSDKGKVPVVAEDEIKGNPVSGPVLINKDYSTTKHIITEA</sequence>
<dbReference type="OrthoDB" id="1741306at2759"/>
<name>A0A2Z7B2R6_9LAMI</name>
<proteinExistence type="predicted"/>
<dbReference type="Proteomes" id="UP000250235">
    <property type="component" value="Unassembled WGS sequence"/>
</dbReference>
<reference evidence="1 2" key="1">
    <citation type="journal article" date="2015" name="Proc. Natl. Acad. Sci. U.S.A.">
        <title>The resurrection genome of Boea hygrometrica: A blueprint for survival of dehydration.</title>
        <authorList>
            <person name="Xiao L."/>
            <person name="Yang G."/>
            <person name="Zhang L."/>
            <person name="Yang X."/>
            <person name="Zhao S."/>
            <person name="Ji Z."/>
            <person name="Zhou Q."/>
            <person name="Hu M."/>
            <person name="Wang Y."/>
            <person name="Chen M."/>
            <person name="Xu Y."/>
            <person name="Jin H."/>
            <person name="Xiao X."/>
            <person name="Hu G."/>
            <person name="Bao F."/>
            <person name="Hu Y."/>
            <person name="Wan P."/>
            <person name="Li L."/>
            <person name="Deng X."/>
            <person name="Kuang T."/>
            <person name="Xiang C."/>
            <person name="Zhu J.K."/>
            <person name="Oliver M.J."/>
            <person name="He Y."/>
        </authorList>
    </citation>
    <scope>NUCLEOTIDE SEQUENCE [LARGE SCALE GENOMIC DNA]</scope>
    <source>
        <strain evidence="2">cv. XS01</strain>
    </source>
</reference>
<protein>
    <submittedName>
        <fullName evidence="1">Splicing factor 3B subunit 1-like</fullName>
    </submittedName>
</protein>
<keyword evidence="2" id="KW-1185">Reference proteome</keyword>
<organism evidence="1 2">
    <name type="scientific">Dorcoceras hygrometricum</name>
    <dbReference type="NCBI Taxonomy" id="472368"/>
    <lineage>
        <taxon>Eukaryota</taxon>
        <taxon>Viridiplantae</taxon>
        <taxon>Streptophyta</taxon>
        <taxon>Embryophyta</taxon>
        <taxon>Tracheophyta</taxon>
        <taxon>Spermatophyta</taxon>
        <taxon>Magnoliopsida</taxon>
        <taxon>eudicotyledons</taxon>
        <taxon>Gunneridae</taxon>
        <taxon>Pentapetalae</taxon>
        <taxon>asterids</taxon>
        <taxon>lamiids</taxon>
        <taxon>Lamiales</taxon>
        <taxon>Gesneriaceae</taxon>
        <taxon>Didymocarpoideae</taxon>
        <taxon>Trichosporeae</taxon>
        <taxon>Loxocarpinae</taxon>
        <taxon>Dorcoceras</taxon>
    </lineage>
</organism>
<evidence type="ECO:0000313" key="2">
    <source>
        <dbReference type="Proteomes" id="UP000250235"/>
    </source>
</evidence>
<dbReference type="EMBL" id="KV011832">
    <property type="protein sequence ID" value="KZV25812.1"/>
    <property type="molecule type" value="Genomic_DNA"/>
</dbReference>
<accession>A0A2Z7B2R6</accession>
<dbReference type="AlphaFoldDB" id="A0A2Z7B2R6"/>
<evidence type="ECO:0000313" key="1">
    <source>
        <dbReference type="EMBL" id="KZV25812.1"/>
    </source>
</evidence>
<gene>
    <name evidence="1" type="ORF">F511_33916</name>
</gene>